<sequence length="61" mass="6974">METRHGTEGVTRSEEILKKKNINSSRLLTLTRLKRSLVGLLCECGGGERQEWRGFLTLQRS</sequence>
<reference evidence="1 2" key="1">
    <citation type="submission" date="2019-05" db="EMBL/GenBank/DDBJ databases">
        <title>Another draft genome of Portunus trituberculatus and its Hox gene families provides insights of decapod evolution.</title>
        <authorList>
            <person name="Jeong J.-H."/>
            <person name="Song I."/>
            <person name="Kim S."/>
            <person name="Choi T."/>
            <person name="Kim D."/>
            <person name="Ryu S."/>
            <person name="Kim W."/>
        </authorList>
    </citation>
    <scope>NUCLEOTIDE SEQUENCE [LARGE SCALE GENOMIC DNA]</scope>
    <source>
        <tissue evidence="1">Muscle</tissue>
    </source>
</reference>
<organism evidence="1 2">
    <name type="scientific">Portunus trituberculatus</name>
    <name type="common">Swimming crab</name>
    <name type="synonym">Neptunus trituberculatus</name>
    <dbReference type="NCBI Taxonomy" id="210409"/>
    <lineage>
        <taxon>Eukaryota</taxon>
        <taxon>Metazoa</taxon>
        <taxon>Ecdysozoa</taxon>
        <taxon>Arthropoda</taxon>
        <taxon>Crustacea</taxon>
        <taxon>Multicrustacea</taxon>
        <taxon>Malacostraca</taxon>
        <taxon>Eumalacostraca</taxon>
        <taxon>Eucarida</taxon>
        <taxon>Decapoda</taxon>
        <taxon>Pleocyemata</taxon>
        <taxon>Brachyura</taxon>
        <taxon>Eubrachyura</taxon>
        <taxon>Portunoidea</taxon>
        <taxon>Portunidae</taxon>
        <taxon>Portuninae</taxon>
        <taxon>Portunus</taxon>
    </lineage>
</organism>
<gene>
    <name evidence="1" type="ORF">E2C01_052408</name>
</gene>
<comment type="caution">
    <text evidence="1">The sequence shown here is derived from an EMBL/GenBank/DDBJ whole genome shotgun (WGS) entry which is preliminary data.</text>
</comment>
<dbReference type="Proteomes" id="UP000324222">
    <property type="component" value="Unassembled WGS sequence"/>
</dbReference>
<accession>A0A5B7GLR5</accession>
<protein>
    <submittedName>
        <fullName evidence="1">Uncharacterized protein</fullName>
    </submittedName>
</protein>
<keyword evidence="2" id="KW-1185">Reference proteome</keyword>
<evidence type="ECO:0000313" key="2">
    <source>
        <dbReference type="Proteomes" id="UP000324222"/>
    </source>
</evidence>
<proteinExistence type="predicted"/>
<evidence type="ECO:0000313" key="1">
    <source>
        <dbReference type="EMBL" id="MPC58403.1"/>
    </source>
</evidence>
<dbReference type="AlphaFoldDB" id="A0A5B7GLR5"/>
<name>A0A5B7GLR5_PORTR</name>
<dbReference type="EMBL" id="VSRR010015649">
    <property type="protein sequence ID" value="MPC58403.1"/>
    <property type="molecule type" value="Genomic_DNA"/>
</dbReference>